<comment type="function">
    <text evidence="7">Catalyzes the N-acylation of UDP-3-O-acylglucosamine using 3-hydroxyacyl-ACP as the acyl donor. Is involved in the biosynthesis of lipid A, a phosphorylated glycolipid that anchors the lipopolysaccharide to the outer membrane of the cell.</text>
</comment>
<sequence>MKLTLAAVQELTGGKLLIGTPESEISGVSTLSEAGSDDAAFLGNEKYFHDFLATRAGVVLVPPGLPQYPEGIALIEVANPSLAFNALVKHFMSVSTAWIPGIHPSAVVDPSAKLDASAVRIGAGAVIEAGACIGSGSDIGPGCVIGASAVVGECCKLHARVVVRERCRLGSHVVVQPGAVIGSDGFGFLMGANGCYEGIDQVGIVEIGDHVDIGANTTIDRARFGRTVIGEGTKIDNLVQIGHNVAIGRHCILVAQSGVAGSTQIGDYVTVAAQVGIAGHLKVGDKATIAAQAGVITHLEGGKVYWGTPASEFMQAKKQYACIRRLPELVKDVRDLKKAAEGQNPSKS</sequence>
<evidence type="ECO:0000313" key="10">
    <source>
        <dbReference type="Proteomes" id="UP000176204"/>
    </source>
</evidence>
<proteinExistence type="inferred from homology"/>
<dbReference type="RefSeq" id="WP_067775616.1">
    <property type="nucleotide sequence ID" value="NZ_LIGX01000022.1"/>
</dbReference>
<comment type="subunit">
    <text evidence="7">Homotrimer.</text>
</comment>
<dbReference type="SUPFAM" id="SSF51161">
    <property type="entry name" value="Trimeric LpxA-like enzymes"/>
    <property type="match status" value="1"/>
</dbReference>
<evidence type="ECO:0000256" key="1">
    <source>
        <dbReference type="ARBA" id="ARBA00022516"/>
    </source>
</evidence>
<dbReference type="Proteomes" id="UP000176204">
    <property type="component" value="Chromosome I"/>
</dbReference>
<dbReference type="AlphaFoldDB" id="A0A1C7PC39"/>
<keyword evidence="4 7" id="KW-0677">Repeat</keyword>
<evidence type="ECO:0000256" key="2">
    <source>
        <dbReference type="ARBA" id="ARBA00022556"/>
    </source>
</evidence>
<keyword evidence="6 7" id="KW-0012">Acyltransferase</keyword>
<protein>
    <recommendedName>
        <fullName evidence="7">UDP-3-O-acylglucosamine N-acyltransferase</fullName>
        <ecNumber evidence="7">2.3.1.191</ecNumber>
    </recommendedName>
</protein>
<name>A0A1C7PC39_9BACT</name>
<dbReference type="Gene3D" id="2.160.10.10">
    <property type="entry name" value="Hexapeptide repeat proteins"/>
    <property type="match status" value="1"/>
</dbReference>
<keyword evidence="10" id="KW-1185">Reference proteome</keyword>
<dbReference type="InterPro" id="IPR001451">
    <property type="entry name" value="Hexapep"/>
</dbReference>
<dbReference type="Pfam" id="PF00132">
    <property type="entry name" value="Hexapep"/>
    <property type="match status" value="2"/>
</dbReference>
<dbReference type="InterPro" id="IPR007691">
    <property type="entry name" value="LpxD"/>
</dbReference>
<keyword evidence="3 7" id="KW-0808">Transferase</keyword>
<dbReference type="InterPro" id="IPR020573">
    <property type="entry name" value="UDP_GlcNAc_AcTrfase_non-rep"/>
</dbReference>
<gene>
    <name evidence="7" type="primary">lpxD</name>
    <name evidence="9" type="ORF">PYTT_1248</name>
</gene>
<feature type="domain" description="UDP-3-O-[3-hydroxymyristoyl] glucosamine N-acyltransferase non-repeat region" evidence="8">
    <location>
        <begin position="24"/>
        <end position="89"/>
    </location>
</feature>
<dbReference type="GO" id="GO:0009245">
    <property type="term" value="P:lipid A biosynthetic process"/>
    <property type="evidence" value="ECO:0007669"/>
    <property type="project" value="UniProtKB-UniRule"/>
</dbReference>
<dbReference type="Gene3D" id="3.40.1390.10">
    <property type="entry name" value="MurE/MurF, N-terminal domain"/>
    <property type="match status" value="1"/>
</dbReference>
<evidence type="ECO:0000256" key="4">
    <source>
        <dbReference type="ARBA" id="ARBA00022737"/>
    </source>
</evidence>
<dbReference type="Pfam" id="PF04613">
    <property type="entry name" value="LpxD"/>
    <property type="match status" value="1"/>
</dbReference>
<dbReference type="GO" id="GO:0016020">
    <property type="term" value="C:membrane"/>
    <property type="evidence" value="ECO:0007669"/>
    <property type="project" value="GOC"/>
</dbReference>
<evidence type="ECO:0000259" key="8">
    <source>
        <dbReference type="Pfam" id="PF04613"/>
    </source>
</evidence>
<keyword evidence="2 7" id="KW-0441">Lipid A biosynthesis</keyword>
<keyword evidence="1 7" id="KW-0444">Lipid biosynthesis</keyword>
<comment type="pathway">
    <text evidence="7">Bacterial outer membrane biogenesis; LPS lipid A biosynthesis.</text>
</comment>
<dbReference type="KEGG" id="agl:PYTT_1248"/>
<feature type="active site" description="Proton acceptor" evidence="7">
    <location>
        <position position="243"/>
    </location>
</feature>
<dbReference type="CDD" id="cd03352">
    <property type="entry name" value="LbH_LpxD"/>
    <property type="match status" value="1"/>
</dbReference>
<dbReference type="GO" id="GO:0103118">
    <property type="term" value="F:UDP-3-O-[(3R)-3-hydroxyacyl]-glucosamine N-acyltransferase activity"/>
    <property type="evidence" value="ECO:0007669"/>
    <property type="project" value="UniProtKB-EC"/>
</dbReference>
<keyword evidence="5 7" id="KW-0443">Lipid metabolism</keyword>
<dbReference type="PANTHER" id="PTHR43378:SF2">
    <property type="entry name" value="UDP-3-O-ACYLGLUCOSAMINE N-ACYLTRANSFERASE 1, MITOCHONDRIAL-RELATED"/>
    <property type="match status" value="1"/>
</dbReference>
<dbReference type="NCBIfam" id="TIGR01853">
    <property type="entry name" value="lipid_A_lpxD"/>
    <property type="match status" value="1"/>
</dbReference>
<dbReference type="GO" id="GO:0016410">
    <property type="term" value="F:N-acyltransferase activity"/>
    <property type="evidence" value="ECO:0007669"/>
    <property type="project" value="InterPro"/>
</dbReference>
<comment type="catalytic activity">
    <reaction evidence="7">
        <text>a UDP-3-O-[(3R)-3-hydroxyacyl]-alpha-D-glucosamine + a (3R)-hydroxyacyl-[ACP] = a UDP-2-N,3-O-bis[(3R)-3-hydroxyacyl]-alpha-D-glucosamine + holo-[ACP] + H(+)</text>
        <dbReference type="Rhea" id="RHEA:53836"/>
        <dbReference type="Rhea" id="RHEA-COMP:9685"/>
        <dbReference type="Rhea" id="RHEA-COMP:9945"/>
        <dbReference type="ChEBI" id="CHEBI:15378"/>
        <dbReference type="ChEBI" id="CHEBI:64479"/>
        <dbReference type="ChEBI" id="CHEBI:78827"/>
        <dbReference type="ChEBI" id="CHEBI:137740"/>
        <dbReference type="ChEBI" id="CHEBI:137748"/>
        <dbReference type="EC" id="2.3.1.191"/>
    </reaction>
</comment>
<reference evidence="10" key="1">
    <citation type="submission" date="2016-09" db="EMBL/GenBank/DDBJ databases">
        <authorList>
            <person name="Koehorst J."/>
        </authorList>
    </citation>
    <scope>NUCLEOTIDE SEQUENCE [LARGE SCALE GENOMIC DNA]</scope>
</reference>
<evidence type="ECO:0000256" key="3">
    <source>
        <dbReference type="ARBA" id="ARBA00022679"/>
    </source>
</evidence>
<dbReference type="UniPathway" id="UPA00973"/>
<accession>A0A1C7PC39</accession>
<dbReference type="PANTHER" id="PTHR43378">
    <property type="entry name" value="UDP-3-O-ACYLGLUCOSAMINE N-ACYLTRANSFERASE"/>
    <property type="match status" value="1"/>
</dbReference>
<evidence type="ECO:0000256" key="7">
    <source>
        <dbReference type="HAMAP-Rule" id="MF_00523"/>
    </source>
</evidence>
<organism evidence="9 10">
    <name type="scientific">Akkermansia glycaniphila</name>
    <dbReference type="NCBI Taxonomy" id="1679444"/>
    <lineage>
        <taxon>Bacteria</taxon>
        <taxon>Pseudomonadati</taxon>
        <taxon>Verrucomicrobiota</taxon>
        <taxon>Verrucomicrobiia</taxon>
        <taxon>Verrucomicrobiales</taxon>
        <taxon>Akkermansiaceae</taxon>
        <taxon>Akkermansia</taxon>
    </lineage>
</organism>
<evidence type="ECO:0000256" key="5">
    <source>
        <dbReference type="ARBA" id="ARBA00023098"/>
    </source>
</evidence>
<dbReference type="EC" id="2.3.1.191" evidence="7"/>
<dbReference type="EMBL" id="LT629973">
    <property type="protein sequence ID" value="SEH85728.1"/>
    <property type="molecule type" value="Genomic_DNA"/>
</dbReference>
<comment type="similarity">
    <text evidence="7">Belongs to the transferase hexapeptide repeat family. LpxD subfamily.</text>
</comment>
<dbReference type="InterPro" id="IPR011004">
    <property type="entry name" value="Trimer_LpxA-like_sf"/>
</dbReference>
<dbReference type="STRING" id="1679444.PYTT_1248"/>
<dbReference type="NCBIfam" id="NF002060">
    <property type="entry name" value="PRK00892.1"/>
    <property type="match status" value="1"/>
</dbReference>
<dbReference type="PATRIC" id="fig|1679444.3.peg.2937"/>
<dbReference type="HAMAP" id="MF_00523">
    <property type="entry name" value="LpxD"/>
    <property type="match status" value="1"/>
</dbReference>
<evidence type="ECO:0000256" key="6">
    <source>
        <dbReference type="ARBA" id="ARBA00023315"/>
    </source>
</evidence>
<evidence type="ECO:0000313" key="9">
    <source>
        <dbReference type="EMBL" id="SEH85728.1"/>
    </source>
</evidence>